<sequence length="75" mass="7936">MIADHIRTLFQIAIGSEKIGWTPATFWAATPAELVMAIDGVTGKASSPSPVSRDRIRAIVAGHGPQKSIRKGKAP</sequence>
<protein>
    <submittedName>
        <fullName evidence="1">Phage tail assembly chaperone</fullName>
    </submittedName>
</protein>
<comment type="caution">
    <text evidence="1">The sequence shown here is derived from an EMBL/GenBank/DDBJ whole genome shotgun (WGS) entry which is preliminary data.</text>
</comment>
<organism evidence="1 2">
    <name type="scientific">Martelella alba</name>
    <dbReference type="NCBI Taxonomy" id="2590451"/>
    <lineage>
        <taxon>Bacteria</taxon>
        <taxon>Pseudomonadati</taxon>
        <taxon>Pseudomonadota</taxon>
        <taxon>Alphaproteobacteria</taxon>
        <taxon>Hyphomicrobiales</taxon>
        <taxon>Aurantimonadaceae</taxon>
        <taxon>Martelella</taxon>
    </lineage>
</organism>
<dbReference type="Pfam" id="PF09550">
    <property type="entry name" value="Phage_TAC_6"/>
    <property type="match status" value="1"/>
</dbReference>
<gene>
    <name evidence="1" type="ORF">FJU08_12710</name>
</gene>
<dbReference type="RefSeq" id="WP_141149549.1">
    <property type="nucleotide sequence ID" value="NZ_VHLG01000008.1"/>
</dbReference>
<evidence type="ECO:0000313" key="1">
    <source>
        <dbReference type="EMBL" id="TPW29826.1"/>
    </source>
</evidence>
<dbReference type="OrthoDB" id="7582980at2"/>
<dbReference type="InterPro" id="IPR019056">
    <property type="entry name" value="Phage_TAC_6"/>
</dbReference>
<evidence type="ECO:0000313" key="2">
    <source>
        <dbReference type="Proteomes" id="UP000318801"/>
    </source>
</evidence>
<name>A0A506U900_9HYPH</name>
<dbReference type="AlphaFoldDB" id="A0A506U900"/>
<dbReference type="Proteomes" id="UP000318801">
    <property type="component" value="Unassembled WGS sequence"/>
</dbReference>
<keyword evidence="2" id="KW-1185">Reference proteome</keyword>
<dbReference type="EMBL" id="VHLG01000008">
    <property type="protein sequence ID" value="TPW29826.1"/>
    <property type="molecule type" value="Genomic_DNA"/>
</dbReference>
<reference evidence="1 2" key="1">
    <citation type="submission" date="2019-06" db="EMBL/GenBank/DDBJ databases">
        <authorList>
            <person name="Li M."/>
        </authorList>
    </citation>
    <scope>NUCLEOTIDE SEQUENCE [LARGE SCALE GENOMIC DNA]</scope>
    <source>
        <strain evidence="1 2">BGMRC2036</strain>
    </source>
</reference>
<proteinExistence type="predicted"/>
<accession>A0A506U900</accession>